<dbReference type="RefSeq" id="XP_022157641.1">
    <property type="nucleotide sequence ID" value="XM_022301949.1"/>
</dbReference>
<dbReference type="EC" id="2.4.1.-" evidence="6"/>
<evidence type="ECO:0000256" key="1">
    <source>
        <dbReference type="ARBA" id="ARBA00004721"/>
    </source>
</evidence>
<dbReference type="Proteomes" id="UP000504603">
    <property type="component" value="Unplaced"/>
</dbReference>
<gene>
    <name evidence="9" type="primary">LOC111024303</name>
</gene>
<dbReference type="OrthoDB" id="5835829at2759"/>
<evidence type="ECO:0000313" key="8">
    <source>
        <dbReference type="Proteomes" id="UP000504603"/>
    </source>
</evidence>
<dbReference type="GeneID" id="111024303"/>
<dbReference type="FunFam" id="3.40.50.2000:FF:000019">
    <property type="entry name" value="Glycosyltransferase"/>
    <property type="match status" value="1"/>
</dbReference>
<comment type="similarity">
    <text evidence="2 5">Belongs to the UDP-glycosyltransferase family.</text>
</comment>
<evidence type="ECO:0000256" key="4">
    <source>
        <dbReference type="ARBA" id="ARBA00050692"/>
    </source>
</evidence>
<evidence type="ECO:0000256" key="3">
    <source>
        <dbReference type="ARBA" id="ARBA00022679"/>
    </source>
</evidence>
<dbReference type="GO" id="GO:0080043">
    <property type="term" value="F:quercetin 3-O-glucosyltransferase activity"/>
    <property type="evidence" value="ECO:0007669"/>
    <property type="project" value="TreeGrafter"/>
</dbReference>
<keyword evidence="8" id="KW-1185">Reference proteome</keyword>
<dbReference type="InterPro" id="IPR058980">
    <property type="entry name" value="Glyco_transf_N"/>
</dbReference>
<dbReference type="KEGG" id="mcha:111024303"/>
<dbReference type="SUPFAM" id="SSF53756">
    <property type="entry name" value="UDP-Glycosyltransferase/glycogen phosphorylase"/>
    <property type="match status" value="1"/>
</dbReference>
<dbReference type="CDD" id="cd03784">
    <property type="entry name" value="GT1_Gtf-like"/>
    <property type="match status" value="1"/>
</dbReference>
<sequence>MGGVEERRVEVVVVPYPTQGHINPLLQFAKHLAHRQLKVTLLLIPSSNSHDSSTHLPLTVHHVSLLPYHGTKPEAVEAFWERRHASISHHLTQLLARHQDQSDPIACVVYDSIMPWILDITKQFGVLGASFFTQSSAVNAIYYNVNKGSLNVPLQQTTVSVDHGLPVLHPSDLPSFVSDGVKYPAILNFLSDQFTRLNDADWIFANTFDTLEQQEGEWMGRQLPFKNIGPMVPSIYLDGRLPNDRDYGLSLFESNTDSTMKWLDSKRKKSIIYVSFGSSAELGKEQMEEIAWCLKLSNRFFLWVVRESEIHKLPPSFTDETSEKGLVVKWCPQLEVLAHESVGCFVTHCGWNSTLEALSLGVPLVAMAQWSDQPTNAKYVEDVWKVGKRVRVGEDGICRREQIEECVSEVMEGNESEEIKENMRKWRELARAAMDDGGSSNTNINHFVQQLLRNNTQ</sequence>
<reference evidence="9" key="1">
    <citation type="submission" date="2025-08" db="UniProtKB">
        <authorList>
            <consortium name="RefSeq"/>
        </authorList>
    </citation>
    <scope>IDENTIFICATION</scope>
    <source>
        <strain evidence="9">OHB3-1</strain>
    </source>
</reference>
<dbReference type="PROSITE" id="PS00375">
    <property type="entry name" value="UDPGT"/>
    <property type="match status" value="1"/>
</dbReference>
<evidence type="ECO:0000313" key="9">
    <source>
        <dbReference type="RefSeq" id="XP_022157641.1"/>
    </source>
</evidence>
<evidence type="ECO:0000256" key="5">
    <source>
        <dbReference type="RuleBase" id="RU003718"/>
    </source>
</evidence>
<keyword evidence="5" id="KW-0328">Glycosyltransferase</keyword>
<dbReference type="Pfam" id="PF26168">
    <property type="entry name" value="Glyco_transf_N"/>
    <property type="match status" value="1"/>
</dbReference>
<dbReference type="AlphaFoldDB" id="A0A6J1DYS6"/>
<evidence type="ECO:0000256" key="6">
    <source>
        <dbReference type="RuleBase" id="RU362057"/>
    </source>
</evidence>
<dbReference type="InterPro" id="IPR002213">
    <property type="entry name" value="UDP_glucos_trans"/>
</dbReference>
<evidence type="ECO:0000259" key="7">
    <source>
        <dbReference type="Pfam" id="PF26168"/>
    </source>
</evidence>
<accession>A0A6J1DYS6</accession>
<organism evidence="8 9">
    <name type="scientific">Momordica charantia</name>
    <name type="common">Bitter gourd</name>
    <name type="synonym">Balsam pear</name>
    <dbReference type="NCBI Taxonomy" id="3673"/>
    <lineage>
        <taxon>Eukaryota</taxon>
        <taxon>Viridiplantae</taxon>
        <taxon>Streptophyta</taxon>
        <taxon>Embryophyta</taxon>
        <taxon>Tracheophyta</taxon>
        <taxon>Spermatophyta</taxon>
        <taxon>Magnoliopsida</taxon>
        <taxon>eudicotyledons</taxon>
        <taxon>Gunneridae</taxon>
        <taxon>Pentapetalae</taxon>
        <taxon>rosids</taxon>
        <taxon>fabids</taxon>
        <taxon>Cucurbitales</taxon>
        <taxon>Cucurbitaceae</taxon>
        <taxon>Momordiceae</taxon>
        <taxon>Momordica</taxon>
    </lineage>
</organism>
<dbReference type="Pfam" id="PF00201">
    <property type="entry name" value="UDPGT"/>
    <property type="match status" value="1"/>
</dbReference>
<proteinExistence type="inferred from homology"/>
<feature type="domain" description="Glycosyltransferase N-terminal" evidence="7">
    <location>
        <begin position="8"/>
        <end position="39"/>
    </location>
</feature>
<comment type="pathway">
    <text evidence="1">Secondary metabolite biosynthesis; terpenoid biosynthesis.</text>
</comment>
<dbReference type="Gene3D" id="3.40.50.2000">
    <property type="entry name" value="Glycogen Phosphorylase B"/>
    <property type="match status" value="2"/>
</dbReference>
<evidence type="ECO:0000256" key="2">
    <source>
        <dbReference type="ARBA" id="ARBA00009995"/>
    </source>
</evidence>
<keyword evidence="3 5" id="KW-0808">Transferase</keyword>
<comment type="catalytic activity">
    <reaction evidence="4">
        <text>mogrol + UDP-alpha-D-glucose = mogroside IE + UDP + H(+)</text>
        <dbReference type="Rhea" id="RHEA:52044"/>
        <dbReference type="ChEBI" id="CHEBI:15378"/>
        <dbReference type="ChEBI" id="CHEBI:58223"/>
        <dbReference type="ChEBI" id="CHEBI:58885"/>
        <dbReference type="ChEBI" id="CHEBI:138974"/>
        <dbReference type="ChEBI" id="CHEBI:138975"/>
        <dbReference type="EC" id="2.4.1.350"/>
    </reaction>
    <physiologicalReaction direction="left-to-right" evidence="4">
        <dbReference type="Rhea" id="RHEA:52045"/>
    </physiologicalReaction>
</comment>
<dbReference type="GO" id="GO:0080044">
    <property type="term" value="F:quercetin 7-O-glucosyltransferase activity"/>
    <property type="evidence" value="ECO:0007669"/>
    <property type="project" value="TreeGrafter"/>
</dbReference>
<protein>
    <recommendedName>
        <fullName evidence="6">Glycosyltransferase</fullName>
        <ecNumber evidence="6">2.4.1.-</ecNumber>
    </recommendedName>
</protein>
<dbReference type="PANTHER" id="PTHR11926:SF1560">
    <property type="entry name" value="UDP-GLYCOSYLTRANSFERASE 74E1-RELATED"/>
    <property type="match status" value="1"/>
</dbReference>
<dbReference type="PANTHER" id="PTHR11926">
    <property type="entry name" value="GLUCOSYL/GLUCURONOSYL TRANSFERASES"/>
    <property type="match status" value="1"/>
</dbReference>
<dbReference type="InterPro" id="IPR035595">
    <property type="entry name" value="UDP_glycos_trans_CS"/>
</dbReference>
<name>A0A6J1DYS6_MOMCH</name>